<proteinExistence type="predicted"/>
<evidence type="ECO:0000256" key="1">
    <source>
        <dbReference type="SAM" id="MobiDB-lite"/>
    </source>
</evidence>
<dbReference type="AlphaFoldDB" id="A0A060T3T7"/>
<feature type="compositionally biased region" description="Basic and acidic residues" evidence="1">
    <location>
        <begin position="258"/>
        <end position="276"/>
    </location>
</feature>
<protein>
    <submittedName>
        <fullName evidence="3">ARAD1A12034p</fullName>
    </submittedName>
</protein>
<dbReference type="InterPro" id="IPR039757">
    <property type="entry name" value="EIF2D"/>
</dbReference>
<dbReference type="InterPro" id="IPR001950">
    <property type="entry name" value="SUI1"/>
</dbReference>
<dbReference type="EMBL" id="HG937691">
    <property type="protein sequence ID" value="CDP33557.1"/>
    <property type="molecule type" value="Genomic_DNA"/>
</dbReference>
<dbReference type="InterPro" id="IPR039759">
    <property type="entry name" value="eIF2D_SUI1"/>
</dbReference>
<dbReference type="Pfam" id="PF25304">
    <property type="entry name" value="WHD_eIF2D"/>
    <property type="match status" value="1"/>
</dbReference>
<dbReference type="Pfam" id="PF26292">
    <property type="entry name" value="PUA_elF2D"/>
    <property type="match status" value="1"/>
</dbReference>
<gene>
    <name evidence="3" type="ORF">GNLVRS02_ARAD1A12034g</name>
</gene>
<organism evidence="3">
    <name type="scientific">Blastobotrys adeninivorans</name>
    <name type="common">Yeast</name>
    <name type="synonym">Arxula adeninivorans</name>
    <dbReference type="NCBI Taxonomy" id="409370"/>
    <lineage>
        <taxon>Eukaryota</taxon>
        <taxon>Fungi</taxon>
        <taxon>Dikarya</taxon>
        <taxon>Ascomycota</taxon>
        <taxon>Saccharomycotina</taxon>
        <taxon>Dipodascomycetes</taxon>
        <taxon>Dipodascales</taxon>
        <taxon>Trichomonascaceae</taxon>
        <taxon>Blastobotrys</taxon>
    </lineage>
</organism>
<dbReference type="InterPro" id="IPR048248">
    <property type="entry name" value="PUA_eIF2d-like"/>
</dbReference>
<accession>A0A060T3T7</accession>
<dbReference type="FunFam" id="3.30.780.10:FF:000008">
    <property type="entry name" value="eukaryotic translation initiation factor 2D"/>
    <property type="match status" value="1"/>
</dbReference>
<dbReference type="InterPro" id="IPR015947">
    <property type="entry name" value="PUA-like_sf"/>
</dbReference>
<dbReference type="Pfam" id="PF17832">
    <property type="entry name" value="Pre-PUA"/>
    <property type="match status" value="1"/>
</dbReference>
<dbReference type="InterPro" id="IPR057429">
    <property type="entry name" value="WH_eIF2D"/>
</dbReference>
<dbReference type="Gene3D" id="3.10.400.20">
    <property type="match status" value="1"/>
</dbReference>
<evidence type="ECO:0000313" key="3">
    <source>
        <dbReference type="EMBL" id="CDP33557.1"/>
    </source>
</evidence>
<feature type="compositionally biased region" description="Polar residues" evidence="1">
    <location>
        <begin position="207"/>
        <end position="216"/>
    </location>
</feature>
<reference evidence="3" key="1">
    <citation type="submission" date="2014-02" db="EMBL/GenBank/DDBJ databases">
        <authorList>
            <person name="Genoscope - CEA"/>
        </authorList>
    </citation>
    <scope>NUCLEOTIDE SEQUENCE</scope>
    <source>
        <strain evidence="3">LS3</strain>
    </source>
</reference>
<dbReference type="PhylomeDB" id="A0A060T3T7"/>
<dbReference type="InterPro" id="IPR041366">
    <property type="entry name" value="Pre-PUA"/>
</dbReference>
<feature type="domain" description="SUI1" evidence="2">
    <location>
        <begin position="532"/>
        <end position="605"/>
    </location>
</feature>
<dbReference type="InterPro" id="IPR036877">
    <property type="entry name" value="SUI1_dom_sf"/>
</dbReference>
<dbReference type="PROSITE" id="PS50890">
    <property type="entry name" value="PUA"/>
    <property type="match status" value="1"/>
</dbReference>
<dbReference type="PROSITE" id="PS50296">
    <property type="entry name" value="SUI1"/>
    <property type="match status" value="1"/>
</dbReference>
<dbReference type="SUPFAM" id="SSF88697">
    <property type="entry name" value="PUA domain-like"/>
    <property type="match status" value="1"/>
</dbReference>
<evidence type="ECO:0000259" key="2">
    <source>
        <dbReference type="PROSITE" id="PS50296"/>
    </source>
</evidence>
<reference evidence="3" key="2">
    <citation type="submission" date="2014-06" db="EMBL/GenBank/DDBJ databases">
        <title>The complete genome of Blastobotrys (Arxula) adeninivorans LS3 - a yeast of biotechnological interest.</title>
        <authorList>
            <person name="Kunze G."/>
            <person name="Gaillardin C."/>
            <person name="Czernicka M."/>
            <person name="Durrens P."/>
            <person name="Martin T."/>
            <person name="Boer E."/>
            <person name="Gabaldon T."/>
            <person name="Cruz J."/>
            <person name="Talla E."/>
            <person name="Marck C."/>
            <person name="Goffeau A."/>
            <person name="Barbe V."/>
            <person name="Baret P."/>
            <person name="Baronian K."/>
            <person name="Beier S."/>
            <person name="Bleykasten C."/>
            <person name="Bode R."/>
            <person name="Casaregola S."/>
            <person name="Despons L."/>
            <person name="Fairhead C."/>
            <person name="Giersberg M."/>
            <person name="Gierski P."/>
            <person name="Hahnel U."/>
            <person name="Hartmann A."/>
            <person name="Jankowska D."/>
            <person name="Jubin C."/>
            <person name="Jung P."/>
            <person name="Lafontaine I."/>
            <person name="Leh-Louis V."/>
            <person name="Lemaire M."/>
            <person name="Marcet-Houben M."/>
            <person name="Mascher M."/>
            <person name="Morel G."/>
            <person name="Richard G.-F."/>
            <person name="Riechen J."/>
            <person name="Sacerdot C."/>
            <person name="Sarkar A."/>
            <person name="Savel G."/>
            <person name="Schacherer J."/>
            <person name="Sherman D."/>
            <person name="Straub M.-L."/>
            <person name="Stein N."/>
            <person name="Thierry A."/>
            <person name="Trautwein-Schult A."/>
            <person name="Westhof E."/>
            <person name="Worch S."/>
            <person name="Dujon B."/>
            <person name="Souciet J.-L."/>
            <person name="Wincker P."/>
            <person name="Scholz U."/>
            <person name="Neuveglise N."/>
        </authorList>
    </citation>
    <scope>NUCLEOTIDE SEQUENCE</scope>
    <source>
        <strain evidence="3">LS3</strain>
    </source>
</reference>
<dbReference type="PANTHER" id="PTHR12217:SF4">
    <property type="entry name" value="EUKARYOTIC TRANSLATION INITIATION FACTOR 2D"/>
    <property type="match status" value="1"/>
</dbReference>
<name>A0A060T3T7_BLAAD</name>
<feature type="region of interest" description="Disordered" evidence="1">
    <location>
        <begin position="255"/>
        <end position="294"/>
    </location>
</feature>
<dbReference type="Gene3D" id="3.30.780.10">
    <property type="entry name" value="SUI1-like domain"/>
    <property type="match status" value="1"/>
</dbReference>
<sequence>MFRKKAQVKPAANIKSSERRKIFKAICDQFGINDETLPSHEGYKILPKDVRTAKIKLHSGENAMLFTGEGGKPIWIRMGASQYVPTLYTLWECPYIAPILLTPRPTILALQNGADLMARGVFDPLPEKAPVGSVVAIATLDSPTVPVAVGIAVVDCSDIREEDTGKAAITVNVIDDTLFASYHGDKKVPKSLDLSIPQEAPQEAPQDESSLNNNGSPALKDRENDNPENIQKVEKDPVEELTEEQLLQLALEQTEAEAAEKASQDMKTQDEQKDKNGQGAQAAVPEEIPEESESLENKLTTKDIDDLLFQALLQVLRKAIDEPLSFPMQASLFLSEHLLRNVRYPHREVNLKNSSWKKAAKFFKAMDKKGLLNCRERNGEVVIQSIAGKDNPEVRDFQVYKVKKTPAGQQQQQQQSQQSSGAKMVATEYWKPRSVAKGLFEDLNLSTSQFYPTETLKNILSQYVTKHQLGSGQNVNVDGVLRAALSVDNKTAALPRPKMLSALQGNCSVSHTITEPGGEEPKKLAKGPIPQITIQTERRGGNKIVTKLWNLEPFHLDPVLMAEELRVACAGSTTVNPLREGSDLQEVMVQGDQKRAITSLLETKGVRPAWIETIDKANKKKKK</sequence>
<dbReference type="CDD" id="cd11608">
    <property type="entry name" value="eIF2D_C"/>
    <property type="match status" value="1"/>
</dbReference>
<dbReference type="SUPFAM" id="SSF55159">
    <property type="entry name" value="eIF1-like"/>
    <property type="match status" value="1"/>
</dbReference>
<dbReference type="PANTHER" id="PTHR12217">
    <property type="entry name" value="EUKARYOTIC TRANSLATION INITIATION FACTOR 2D"/>
    <property type="match status" value="1"/>
</dbReference>
<dbReference type="GO" id="GO:0001731">
    <property type="term" value="P:formation of translation preinitiation complex"/>
    <property type="evidence" value="ECO:0007669"/>
    <property type="project" value="InterPro"/>
</dbReference>
<feature type="region of interest" description="Disordered" evidence="1">
    <location>
        <begin position="198"/>
        <end position="229"/>
    </location>
</feature>
<dbReference type="GO" id="GO:0003743">
    <property type="term" value="F:translation initiation factor activity"/>
    <property type="evidence" value="ECO:0007669"/>
    <property type="project" value="InterPro"/>
</dbReference>
<feature type="compositionally biased region" description="Basic and acidic residues" evidence="1">
    <location>
        <begin position="219"/>
        <end position="229"/>
    </location>
</feature>
<dbReference type="Pfam" id="PF01253">
    <property type="entry name" value="SUI1"/>
    <property type="match status" value="1"/>
</dbReference>